<dbReference type="Gene3D" id="3.30.200.20">
    <property type="entry name" value="Phosphorylase Kinase, domain 1"/>
    <property type="match status" value="2"/>
</dbReference>
<dbReference type="FunFam" id="1.10.510.10:FF:000340">
    <property type="entry name" value="Serine threonine protein kinase"/>
    <property type="match status" value="1"/>
</dbReference>
<dbReference type="InterPro" id="IPR000719">
    <property type="entry name" value="Prot_kinase_dom"/>
</dbReference>
<dbReference type="GO" id="GO:0004674">
    <property type="term" value="F:protein serine/threonine kinase activity"/>
    <property type="evidence" value="ECO:0000318"/>
    <property type="project" value="GO_Central"/>
</dbReference>
<keyword evidence="5" id="KW-0547">Nucleotide-binding</keyword>
<dbReference type="GO" id="GO:0000160">
    <property type="term" value="P:phosphorelay signal transduction system"/>
    <property type="evidence" value="ECO:0007669"/>
    <property type="project" value="InterPro"/>
</dbReference>
<sequence length="1397" mass="156343">MQSVPQNTSVNSRPPLLRRQTTEYPSPQEPIAFELDLNGVIPFVSNPYPLFGLPKKSVVGQNISSVLPFDVQVYFSRAVSSLLVNDSHSSHIHFQALVPRFESSPLTSTSNELGQSPETQLQKQFTPSKVSFTFNGNNELELQEFDAVGILVRDRNTGDPSHTMWVVRKSTPYNSDNDFIDNSLKELLGFGANILHDYIHRLKNVMSLQENLESLPLPEPVFCRICERDIQAYFFELHSELCYVANTCESFVQEAQDQLIFLREKISALIAFLKNHPDETPYYDDLPLILSPSNSSSSLSNFTFPKVKSKSYSLQRSIELALSYIEMALDISTPAVKDSGTLSSICDLRTQSPVSEQLLARVQDFTYPKNVGEGLAKLFEDTQTALQYKVESVLRLRNTIQYSERIRLEVDQQVQEVIDNVVEAFRQATAETPSMNSEASNTLTQHVSEIASESELEGDESLTSKVDMAFSHHMEFPSATLKKSKKSSASLSEARRTLDSELQAPSPTTVPRPERWPKSLNYTAMSRTTSQASQCSNDASETRSIDSKFLTPMSSPHLSASDVSLTSTPNNGRSSRLSRGRQKSSLDMGFRLPSPSPRIQSVVPAPKATAPSINDYIIVKPISRGAFGSVYLARKKATGDYFAIKVLKKSDMIAKNQVTNVRAERAILMAQCESPFVTKLYYTFQSKEYLYLVMEYMNGGDCASLLKVFGCLEESWARRYIAEVVLCLGDLHARNIVHRDLKPDNLLIDSRGHLKLTDFGLSRKGLARRRKHVRNPSDSSDSNQATVLEPAVSDSFHLRDFGCRPTEPTVDEFGLQVDNSDIRSVSQAFSLERNFSRTFDDDASSIHSNLSYTSLIPRQNTGGTSGTNTGNMQLFDPNDSSRTFVGTPDYLAPEIILGEDYGGMGDWWSLGCIAFEFLFGYPPFNADTPNEVFQNILNRNIKWPSREIIAQVPDAVDLINRLICSDPKRRLGIHGVHEVKLHPFFKNINWRTLLSETPDFIPTLDIESTDYFDPRGVSDLVFDDDKESDFSDSDLREKVQDKNRYSSTVASAIPEHVYEPTKPRRRSSSIETPEFGSFVYRNLDVLDKANRNVIQKLRSEHASTDSSGSINSESLSRRTSKSTNRRVSQTSSPLLNINHSRGPSGLSASHSAETSISSPISRIHSNDAETELSKAITNFHLENDTRNGNARASVSSTSTNAQEMFPIEYQRPVTNPTMLDPDWYSAEFAENRSSFVRLLKRRRNSIRPNADNIDSPITDLNIVLCKSNPDLLNCLQQLLSSTQSRLTVLEDNISIVQRLSGKRSYDIAFLDVNSCHLTGCEAAKLIRSGHNKNATIPIVIVCNMVSEIKSFELLDGCLQKPVTIECVDMQLRHLCGWKQPMSSSLLVHNGRLSMESV</sequence>
<feature type="modified residue" description="4-aspartylphosphate" evidence="10">
    <location>
        <position position="1311"/>
    </location>
</feature>
<dbReference type="PROSITE" id="PS50011">
    <property type="entry name" value="PROTEIN_KINASE_DOM"/>
    <property type="match status" value="1"/>
</dbReference>
<dbReference type="FunFam" id="3.30.200.20:FF:001008">
    <property type="entry name" value="Serine/threonine-protein kinase cek1"/>
    <property type="match status" value="1"/>
</dbReference>
<keyword evidence="7" id="KW-0067">ATP-binding</keyword>
<evidence type="ECO:0000259" key="13">
    <source>
        <dbReference type="PROSITE" id="PS50110"/>
    </source>
</evidence>
<feature type="compositionally biased region" description="Polar residues" evidence="11">
    <location>
        <begin position="552"/>
        <end position="571"/>
    </location>
</feature>
<dbReference type="InterPro" id="IPR011006">
    <property type="entry name" value="CheY-like_superfamily"/>
</dbReference>
<feature type="domain" description="Response regulatory" evidence="13">
    <location>
        <begin position="1261"/>
        <end position="1375"/>
    </location>
</feature>
<feature type="region of interest" description="Disordered" evidence="11">
    <location>
        <begin position="549"/>
        <end position="602"/>
    </location>
</feature>
<dbReference type="GO" id="GO:0005634">
    <property type="term" value="C:nucleus"/>
    <property type="evidence" value="ECO:0000318"/>
    <property type="project" value="GO_Central"/>
</dbReference>
<dbReference type="InterPro" id="IPR008271">
    <property type="entry name" value="Ser/Thr_kinase_AS"/>
</dbReference>
<evidence type="ECO:0000256" key="5">
    <source>
        <dbReference type="ARBA" id="ARBA00022741"/>
    </source>
</evidence>
<evidence type="ECO:0000256" key="3">
    <source>
        <dbReference type="ARBA" id="ARBA00022553"/>
    </source>
</evidence>
<evidence type="ECO:0000259" key="12">
    <source>
        <dbReference type="PROSITE" id="PS50011"/>
    </source>
</evidence>
<dbReference type="InterPro" id="IPR000961">
    <property type="entry name" value="AGC-kinase_C"/>
</dbReference>
<dbReference type="OMA" id="HNRRFVG"/>
<comment type="catalytic activity">
    <reaction evidence="9">
        <text>L-seryl-[protein] + ATP = O-phospho-L-seryl-[protein] + ADP + H(+)</text>
        <dbReference type="Rhea" id="RHEA:17989"/>
        <dbReference type="Rhea" id="RHEA-COMP:9863"/>
        <dbReference type="Rhea" id="RHEA-COMP:11604"/>
        <dbReference type="ChEBI" id="CHEBI:15378"/>
        <dbReference type="ChEBI" id="CHEBI:29999"/>
        <dbReference type="ChEBI" id="CHEBI:30616"/>
        <dbReference type="ChEBI" id="CHEBI:83421"/>
        <dbReference type="ChEBI" id="CHEBI:456216"/>
        <dbReference type="EC" id="2.7.11.1"/>
    </reaction>
</comment>
<evidence type="ECO:0000256" key="7">
    <source>
        <dbReference type="ARBA" id="ARBA00022840"/>
    </source>
</evidence>
<dbReference type="GO" id="GO:0035556">
    <property type="term" value="P:intracellular signal transduction"/>
    <property type="evidence" value="ECO:0000318"/>
    <property type="project" value="GO_Central"/>
</dbReference>
<evidence type="ECO:0000313" key="15">
    <source>
        <dbReference type="EMBL" id="EEB07412.1"/>
    </source>
</evidence>
<evidence type="ECO:0000256" key="8">
    <source>
        <dbReference type="ARBA" id="ARBA00047899"/>
    </source>
</evidence>
<protein>
    <recommendedName>
        <fullName evidence="1">non-specific serine/threonine protein kinase</fullName>
        <ecNumber evidence="1">2.7.11.1</ecNumber>
    </recommendedName>
</protein>
<dbReference type="PROSITE" id="PS00108">
    <property type="entry name" value="PROTEIN_KINASE_ST"/>
    <property type="match status" value="1"/>
</dbReference>
<dbReference type="Proteomes" id="UP000001744">
    <property type="component" value="Unassembled WGS sequence"/>
</dbReference>
<dbReference type="HOGENOM" id="CLU_000709_4_1_1"/>
<keyword evidence="3 10" id="KW-0597">Phosphoprotein</keyword>
<evidence type="ECO:0000256" key="1">
    <source>
        <dbReference type="ARBA" id="ARBA00012513"/>
    </source>
</evidence>
<dbReference type="InterPro" id="IPR011009">
    <property type="entry name" value="Kinase-like_dom_sf"/>
</dbReference>
<dbReference type="GO" id="GO:0007346">
    <property type="term" value="P:regulation of mitotic cell cycle"/>
    <property type="evidence" value="ECO:0000318"/>
    <property type="project" value="GO_Central"/>
</dbReference>
<dbReference type="GO" id="GO:0005737">
    <property type="term" value="C:cytoplasm"/>
    <property type="evidence" value="ECO:0000318"/>
    <property type="project" value="GO_Central"/>
</dbReference>
<feature type="compositionally biased region" description="Low complexity" evidence="11">
    <location>
        <begin position="1147"/>
        <end position="1161"/>
    </location>
</feature>
<evidence type="ECO:0000313" key="16">
    <source>
        <dbReference type="JaponicusDB" id="SJAG_02498"/>
    </source>
</evidence>
<dbReference type="SMART" id="SM00220">
    <property type="entry name" value="S_TKc"/>
    <property type="match status" value="1"/>
</dbReference>
<gene>
    <name evidence="16" type="primary">cek1</name>
    <name evidence="15" type="ORF">SJAG_02498</name>
</gene>
<feature type="compositionally biased region" description="Polar residues" evidence="11">
    <location>
        <begin position="1"/>
        <end position="12"/>
    </location>
</feature>
<dbReference type="InterPro" id="IPR050236">
    <property type="entry name" value="Ser_Thr_kinase_AGC"/>
</dbReference>
<dbReference type="EC" id="2.7.11.1" evidence="1"/>
<keyword evidence="6 15" id="KW-0418">Kinase</keyword>
<organism evidence="15 17">
    <name type="scientific">Schizosaccharomyces japonicus (strain yFS275 / FY16936)</name>
    <name type="common">Fission yeast</name>
    <dbReference type="NCBI Taxonomy" id="402676"/>
    <lineage>
        <taxon>Eukaryota</taxon>
        <taxon>Fungi</taxon>
        <taxon>Dikarya</taxon>
        <taxon>Ascomycota</taxon>
        <taxon>Taphrinomycotina</taxon>
        <taxon>Schizosaccharomycetes</taxon>
        <taxon>Schizosaccharomycetales</taxon>
        <taxon>Schizosaccharomycetaceae</taxon>
        <taxon>Schizosaccharomyces</taxon>
    </lineage>
</organism>
<name>B6K2N1_SCHJY</name>
<dbReference type="SUPFAM" id="SSF52172">
    <property type="entry name" value="CheY-like"/>
    <property type="match status" value="1"/>
</dbReference>
<dbReference type="Pfam" id="PF00069">
    <property type="entry name" value="Pkinase"/>
    <property type="match status" value="2"/>
</dbReference>
<feature type="compositionally biased region" description="Polar residues" evidence="11">
    <location>
        <begin position="1104"/>
        <end position="1114"/>
    </location>
</feature>
<dbReference type="PROSITE" id="PS50110">
    <property type="entry name" value="RESPONSE_REGULATORY"/>
    <property type="match status" value="1"/>
</dbReference>
<dbReference type="InterPro" id="IPR001789">
    <property type="entry name" value="Sig_transdc_resp-reg_receiver"/>
</dbReference>
<dbReference type="GO" id="GO:0005524">
    <property type="term" value="F:ATP binding"/>
    <property type="evidence" value="ECO:0007669"/>
    <property type="project" value="UniProtKB-KW"/>
</dbReference>
<dbReference type="PANTHER" id="PTHR24356">
    <property type="entry name" value="SERINE/THREONINE-PROTEIN KINASE"/>
    <property type="match status" value="1"/>
</dbReference>
<dbReference type="JaponicusDB" id="SJAG_02498">
    <property type="gene designation" value="cek1"/>
</dbReference>
<dbReference type="OrthoDB" id="162894at2759"/>
<dbReference type="EMBL" id="KE651166">
    <property type="protein sequence ID" value="EEB07412.1"/>
    <property type="molecule type" value="Genomic_DNA"/>
</dbReference>
<feature type="domain" description="AGC-kinase C-terminal" evidence="14">
    <location>
        <begin position="986"/>
        <end position="1090"/>
    </location>
</feature>
<dbReference type="Gene3D" id="1.10.510.10">
    <property type="entry name" value="Transferase(Phosphotransferase) domain 1"/>
    <property type="match status" value="2"/>
</dbReference>
<dbReference type="RefSeq" id="XP_002173705.1">
    <property type="nucleotide sequence ID" value="XM_002173669.1"/>
</dbReference>
<dbReference type="GeneID" id="7049249"/>
<feature type="region of interest" description="Disordered" evidence="11">
    <location>
        <begin position="479"/>
        <end position="517"/>
    </location>
</feature>
<feature type="region of interest" description="Disordered" evidence="11">
    <location>
        <begin position="1098"/>
        <end position="1165"/>
    </location>
</feature>
<dbReference type="CDD" id="cd05611">
    <property type="entry name" value="STKc_Rim15_like"/>
    <property type="match status" value="1"/>
</dbReference>
<accession>B6K2N1</accession>
<evidence type="ECO:0000256" key="11">
    <source>
        <dbReference type="SAM" id="MobiDB-lite"/>
    </source>
</evidence>
<reference evidence="15 17" key="1">
    <citation type="journal article" date="2011" name="Science">
        <title>Comparative functional genomics of the fission yeasts.</title>
        <authorList>
            <person name="Rhind N."/>
            <person name="Chen Z."/>
            <person name="Yassour M."/>
            <person name="Thompson D.A."/>
            <person name="Haas B.J."/>
            <person name="Habib N."/>
            <person name="Wapinski I."/>
            <person name="Roy S."/>
            <person name="Lin M.F."/>
            <person name="Heiman D.I."/>
            <person name="Young S.K."/>
            <person name="Furuya K."/>
            <person name="Guo Y."/>
            <person name="Pidoux A."/>
            <person name="Chen H.M."/>
            <person name="Robbertse B."/>
            <person name="Goldberg J.M."/>
            <person name="Aoki K."/>
            <person name="Bayne E.H."/>
            <person name="Berlin A.M."/>
            <person name="Desjardins C.A."/>
            <person name="Dobbs E."/>
            <person name="Dukaj L."/>
            <person name="Fan L."/>
            <person name="FitzGerald M.G."/>
            <person name="French C."/>
            <person name="Gujja S."/>
            <person name="Hansen K."/>
            <person name="Keifenheim D."/>
            <person name="Levin J.Z."/>
            <person name="Mosher R.A."/>
            <person name="Mueller C.A."/>
            <person name="Pfiffner J."/>
            <person name="Priest M."/>
            <person name="Russ C."/>
            <person name="Smialowska A."/>
            <person name="Swoboda P."/>
            <person name="Sykes S.M."/>
            <person name="Vaughn M."/>
            <person name="Vengrova S."/>
            <person name="Yoder R."/>
            <person name="Zeng Q."/>
            <person name="Allshire R."/>
            <person name="Baulcombe D."/>
            <person name="Birren B.W."/>
            <person name="Brown W."/>
            <person name="Ekwall K."/>
            <person name="Kellis M."/>
            <person name="Leatherwood J."/>
            <person name="Levin H."/>
            <person name="Margalit H."/>
            <person name="Martienssen R."/>
            <person name="Nieduszynski C.A."/>
            <person name="Spatafora J.W."/>
            <person name="Friedman N."/>
            <person name="Dalgaard J.Z."/>
            <person name="Baumann P."/>
            <person name="Niki H."/>
            <person name="Regev A."/>
            <person name="Nusbaum C."/>
        </authorList>
    </citation>
    <scope>NUCLEOTIDE SEQUENCE [LARGE SCALE GENOMIC DNA]</scope>
    <source>
        <strain evidence="17">yFS275 / FY16936</strain>
    </source>
</reference>
<evidence type="ECO:0000256" key="2">
    <source>
        <dbReference type="ARBA" id="ARBA00022527"/>
    </source>
</evidence>
<keyword evidence="17" id="KW-1185">Reference proteome</keyword>
<dbReference type="SUPFAM" id="SSF56112">
    <property type="entry name" value="Protein kinase-like (PK-like)"/>
    <property type="match status" value="1"/>
</dbReference>
<evidence type="ECO:0000313" key="17">
    <source>
        <dbReference type="Proteomes" id="UP000001744"/>
    </source>
</evidence>
<feature type="region of interest" description="Disordered" evidence="11">
    <location>
        <begin position="1"/>
        <end position="23"/>
    </location>
</feature>
<proteinExistence type="predicted"/>
<feature type="domain" description="Protein kinase" evidence="12">
    <location>
        <begin position="616"/>
        <end position="985"/>
    </location>
</feature>
<keyword evidence="2" id="KW-0723">Serine/threonine-protein kinase</keyword>
<evidence type="ECO:0000256" key="9">
    <source>
        <dbReference type="ARBA" id="ARBA00048679"/>
    </source>
</evidence>
<dbReference type="eggNOG" id="KOG0605">
    <property type="taxonomic scope" value="Eukaryota"/>
</dbReference>
<evidence type="ECO:0000256" key="10">
    <source>
        <dbReference type="PROSITE-ProRule" id="PRU00169"/>
    </source>
</evidence>
<keyword evidence="4" id="KW-0808">Transferase</keyword>
<evidence type="ECO:0000256" key="6">
    <source>
        <dbReference type="ARBA" id="ARBA00022777"/>
    </source>
</evidence>
<comment type="catalytic activity">
    <reaction evidence="8">
        <text>L-threonyl-[protein] + ATP = O-phospho-L-threonyl-[protein] + ADP + H(+)</text>
        <dbReference type="Rhea" id="RHEA:46608"/>
        <dbReference type="Rhea" id="RHEA-COMP:11060"/>
        <dbReference type="Rhea" id="RHEA-COMP:11605"/>
        <dbReference type="ChEBI" id="CHEBI:15378"/>
        <dbReference type="ChEBI" id="CHEBI:30013"/>
        <dbReference type="ChEBI" id="CHEBI:30616"/>
        <dbReference type="ChEBI" id="CHEBI:61977"/>
        <dbReference type="ChEBI" id="CHEBI:456216"/>
        <dbReference type="EC" id="2.7.11.1"/>
    </reaction>
</comment>
<feature type="region of interest" description="Disordered" evidence="11">
    <location>
        <begin position="1041"/>
        <end position="1070"/>
    </location>
</feature>
<dbReference type="PANTHER" id="PTHR24356:SF413">
    <property type="entry name" value="SERINE_THREONINE-PROTEIN KINASE CEK1-RELATED"/>
    <property type="match status" value="1"/>
</dbReference>
<dbReference type="VEuPathDB" id="FungiDB:SJAG_02498"/>
<evidence type="ECO:0000256" key="4">
    <source>
        <dbReference type="ARBA" id="ARBA00022679"/>
    </source>
</evidence>
<dbReference type="PROSITE" id="PS51285">
    <property type="entry name" value="AGC_KINASE_CTER"/>
    <property type="match status" value="1"/>
</dbReference>
<feature type="compositionally biased region" description="Polar residues" evidence="11">
    <location>
        <begin position="1125"/>
        <end position="1141"/>
    </location>
</feature>
<dbReference type="Gene3D" id="3.40.50.2300">
    <property type="match status" value="1"/>
</dbReference>
<dbReference type="GO" id="GO:0045842">
    <property type="term" value="P:positive regulation of mitotic metaphase/anaphase transition"/>
    <property type="evidence" value="ECO:0007669"/>
    <property type="project" value="EnsemblFungi"/>
</dbReference>
<dbReference type="STRING" id="402676.B6K2N1"/>
<evidence type="ECO:0000259" key="14">
    <source>
        <dbReference type="PROSITE" id="PS51285"/>
    </source>
</evidence>